<evidence type="ECO:0000256" key="3">
    <source>
        <dbReference type="ARBA" id="ARBA00022448"/>
    </source>
</evidence>
<evidence type="ECO:0000256" key="7">
    <source>
        <dbReference type="ARBA" id="ARBA00022958"/>
    </source>
</evidence>
<proteinExistence type="inferred from homology"/>
<keyword evidence="10 12" id="KW-0472">Membrane</keyword>
<dbReference type="GO" id="GO:0012505">
    <property type="term" value="C:endomembrane system"/>
    <property type="evidence" value="ECO:0007669"/>
    <property type="project" value="UniProtKB-SubCell"/>
</dbReference>
<feature type="transmembrane region" description="Helical" evidence="12">
    <location>
        <begin position="162"/>
        <end position="182"/>
    </location>
</feature>
<reference evidence="13" key="1">
    <citation type="submission" date="2015-04" db="EMBL/GenBank/DDBJ databases">
        <title>The genome sequence of the plant pathogenic Rhizarian Plasmodiophora brassicae reveals insights in its biotrophic life cycle and the origin of chitin synthesis.</title>
        <authorList>
            <person name="Schwelm A."/>
            <person name="Fogelqvist J."/>
            <person name="Knaust A."/>
            <person name="Julke S."/>
            <person name="Lilja T."/>
            <person name="Dhandapani V."/>
            <person name="Bonilla-Rosso G."/>
            <person name="Karlsson M."/>
            <person name="Shevchenko A."/>
            <person name="Choi S.R."/>
            <person name="Kim H.G."/>
            <person name="Park J.Y."/>
            <person name="Lim Y.P."/>
            <person name="Ludwig-Muller J."/>
            <person name="Dixelius C."/>
        </authorList>
    </citation>
    <scope>NUCLEOTIDE SEQUENCE</scope>
    <source>
        <tissue evidence="13">Potato root galls</tissue>
    </source>
</reference>
<comment type="similarity">
    <text evidence="2">Belongs to the TMEM38 family.</text>
</comment>
<dbReference type="AlphaFoldDB" id="A0A0H5R7N9"/>
<dbReference type="GO" id="GO:0005267">
    <property type="term" value="F:potassium channel activity"/>
    <property type="evidence" value="ECO:0007669"/>
    <property type="project" value="UniProtKB-KW"/>
</dbReference>
<keyword evidence="11" id="KW-0407">Ion channel</keyword>
<organism evidence="13">
    <name type="scientific">Spongospora subterranea</name>
    <dbReference type="NCBI Taxonomy" id="70186"/>
    <lineage>
        <taxon>Eukaryota</taxon>
        <taxon>Sar</taxon>
        <taxon>Rhizaria</taxon>
        <taxon>Endomyxa</taxon>
        <taxon>Phytomyxea</taxon>
        <taxon>Plasmodiophorida</taxon>
        <taxon>Plasmodiophoridae</taxon>
        <taxon>Spongospora</taxon>
    </lineage>
</organism>
<dbReference type="GO" id="GO:0016020">
    <property type="term" value="C:membrane"/>
    <property type="evidence" value="ECO:0007669"/>
    <property type="project" value="InterPro"/>
</dbReference>
<comment type="subcellular location">
    <subcellularLocation>
        <location evidence="1">Endomembrane system</location>
        <topology evidence="1">Multi-pass membrane protein</topology>
    </subcellularLocation>
</comment>
<evidence type="ECO:0000256" key="8">
    <source>
        <dbReference type="ARBA" id="ARBA00022989"/>
    </source>
</evidence>
<dbReference type="InterPro" id="IPR007866">
    <property type="entry name" value="TRIC_channel"/>
</dbReference>
<keyword evidence="4" id="KW-0633">Potassium transport</keyword>
<keyword evidence="8 12" id="KW-1133">Transmembrane helix</keyword>
<evidence type="ECO:0000313" key="13">
    <source>
        <dbReference type="EMBL" id="CRZ09767.1"/>
    </source>
</evidence>
<keyword evidence="7" id="KW-0630">Potassium</keyword>
<protein>
    <submittedName>
        <fullName evidence="13">Uncharacterized protein</fullName>
    </submittedName>
</protein>
<evidence type="ECO:0000256" key="12">
    <source>
        <dbReference type="SAM" id="Phobius"/>
    </source>
</evidence>
<evidence type="ECO:0000256" key="2">
    <source>
        <dbReference type="ARBA" id="ARBA00005766"/>
    </source>
</evidence>
<evidence type="ECO:0000256" key="6">
    <source>
        <dbReference type="ARBA" id="ARBA00022826"/>
    </source>
</evidence>
<keyword evidence="3" id="KW-0813">Transport</keyword>
<name>A0A0H5R7N9_9EUKA</name>
<keyword evidence="6" id="KW-0631">Potassium channel</keyword>
<evidence type="ECO:0000256" key="10">
    <source>
        <dbReference type="ARBA" id="ARBA00023136"/>
    </source>
</evidence>
<feature type="transmembrane region" description="Helical" evidence="12">
    <location>
        <begin position="128"/>
        <end position="150"/>
    </location>
</feature>
<dbReference type="Pfam" id="PF05197">
    <property type="entry name" value="TRIC"/>
    <property type="match status" value="1"/>
</dbReference>
<accession>A0A0H5R7N9</accession>
<dbReference type="GO" id="GO:0042802">
    <property type="term" value="F:identical protein binding"/>
    <property type="evidence" value="ECO:0007669"/>
    <property type="project" value="InterPro"/>
</dbReference>
<evidence type="ECO:0000256" key="11">
    <source>
        <dbReference type="ARBA" id="ARBA00023303"/>
    </source>
</evidence>
<sequence length="268" mass="29254">MNMWRWREWLSMTIGDIDASELSFAKMVDLVSHLNGVSIAGIAIPLLTIAHASNVFIRSRPAVKKQPISLWRSLFAFLVGSTGGSALVAQLLGCATPVFNMSTFPLLVACWALLTWSQRAIHLISEVALINAQVTMLASINMANCLFFGIETALRTMPQEYILAIICGVVYCVGGGLLVDMFHLNSAAWSFEGFPVSVLSQRLLLPGVSALIYTLSLSPMVPGKGQLAEFIKLAITSAFIVLGVFNSFWKTSEFKVPIMKPKGIRKID</sequence>
<evidence type="ECO:0000256" key="4">
    <source>
        <dbReference type="ARBA" id="ARBA00022538"/>
    </source>
</evidence>
<keyword evidence="9" id="KW-0406">Ion transport</keyword>
<evidence type="ECO:0000256" key="5">
    <source>
        <dbReference type="ARBA" id="ARBA00022692"/>
    </source>
</evidence>
<keyword evidence="5 12" id="KW-0812">Transmembrane</keyword>
<evidence type="ECO:0000256" key="9">
    <source>
        <dbReference type="ARBA" id="ARBA00023065"/>
    </source>
</evidence>
<feature type="transmembrane region" description="Helical" evidence="12">
    <location>
        <begin position="227"/>
        <end position="249"/>
    </location>
</feature>
<feature type="transmembrane region" description="Helical" evidence="12">
    <location>
        <begin position="37"/>
        <end position="57"/>
    </location>
</feature>
<feature type="transmembrane region" description="Helical" evidence="12">
    <location>
        <begin position="69"/>
        <end position="92"/>
    </location>
</feature>
<dbReference type="EMBL" id="HACM01009325">
    <property type="protein sequence ID" value="CRZ09767.1"/>
    <property type="molecule type" value="Transcribed_RNA"/>
</dbReference>
<evidence type="ECO:0000256" key="1">
    <source>
        <dbReference type="ARBA" id="ARBA00004127"/>
    </source>
</evidence>